<dbReference type="OrthoDB" id="3774077at2759"/>
<name>A0A9P4MY50_9PLEO</name>
<gene>
    <name evidence="1" type="ORF">CC78DRAFT_537458</name>
</gene>
<dbReference type="AlphaFoldDB" id="A0A9P4MY50"/>
<keyword evidence="2" id="KW-1185">Reference proteome</keyword>
<reference evidence="2" key="1">
    <citation type="journal article" date="2020" name="Stud. Mycol.">
        <title>101 Dothideomycetes genomes: A test case for predicting lifestyles and emergence of pathogens.</title>
        <authorList>
            <person name="Haridas S."/>
            <person name="Albert R."/>
            <person name="Binder M."/>
            <person name="Bloem J."/>
            <person name="LaButti K."/>
            <person name="Salamov A."/>
            <person name="Andreopoulos B."/>
            <person name="Baker S."/>
            <person name="Barry K."/>
            <person name="Bills G."/>
            <person name="Bluhm B."/>
            <person name="Cannon C."/>
            <person name="Castanera R."/>
            <person name="Culley D."/>
            <person name="Daum C."/>
            <person name="Ezra D."/>
            <person name="Gonzalez J."/>
            <person name="Henrissat B."/>
            <person name="Kuo A."/>
            <person name="Liang C."/>
            <person name="Lipzen A."/>
            <person name="Lutzoni F."/>
            <person name="Magnuson J."/>
            <person name="Mondo S."/>
            <person name="Nolan M."/>
            <person name="Ohm R."/>
            <person name="Pangilinan J."/>
            <person name="Park H.-J."/>
            <person name="Ramirez L."/>
            <person name="Alfaro M."/>
            <person name="Sun H."/>
            <person name="Tritt A."/>
            <person name="Yoshinaga Y."/>
            <person name="Zwiers L.-H."/>
            <person name="Turgeon B."/>
            <person name="Goodwin S."/>
            <person name="Spatafora J."/>
            <person name="Crous P."/>
            <person name="Grigoriev I."/>
        </authorList>
    </citation>
    <scope>NUCLEOTIDE SEQUENCE [LARGE SCALE GENOMIC DNA]</scope>
    <source>
        <strain evidence="2">CBS 304.66</strain>
    </source>
</reference>
<organism evidence="1 2">
    <name type="scientific">Lojkania enalia</name>
    <dbReference type="NCBI Taxonomy" id="147567"/>
    <lineage>
        <taxon>Eukaryota</taxon>
        <taxon>Fungi</taxon>
        <taxon>Dikarya</taxon>
        <taxon>Ascomycota</taxon>
        <taxon>Pezizomycotina</taxon>
        <taxon>Dothideomycetes</taxon>
        <taxon>Pleosporomycetidae</taxon>
        <taxon>Pleosporales</taxon>
        <taxon>Pleosporales incertae sedis</taxon>
        <taxon>Lojkania</taxon>
    </lineage>
</organism>
<evidence type="ECO:0000313" key="1">
    <source>
        <dbReference type="EMBL" id="KAF2258882.1"/>
    </source>
</evidence>
<proteinExistence type="predicted"/>
<sequence>MESPILSTSPLNATPNGLEINYTNLKYSSLVLFPVEFMESVRRILYLRLADALIGIAKEKVPFYTKKLFNVEVETKDRVRHLLYQGGGKIEPDPCIKLQACR</sequence>
<protein>
    <submittedName>
        <fullName evidence="1">Uncharacterized protein</fullName>
    </submittedName>
</protein>
<accession>A0A9P4MY50</accession>
<evidence type="ECO:0000313" key="2">
    <source>
        <dbReference type="Proteomes" id="UP000800093"/>
    </source>
</evidence>
<dbReference type="Proteomes" id="UP000800093">
    <property type="component" value="Unassembled WGS sequence"/>
</dbReference>
<dbReference type="EMBL" id="ML986732">
    <property type="protein sequence ID" value="KAF2258882.1"/>
    <property type="molecule type" value="Genomic_DNA"/>
</dbReference>
<comment type="caution">
    <text evidence="1">The sequence shown here is derived from an EMBL/GenBank/DDBJ whole genome shotgun (WGS) entry which is preliminary data.</text>
</comment>